<dbReference type="RefSeq" id="XP_013328938.1">
    <property type="nucleotide sequence ID" value="XM_013473484.1"/>
</dbReference>
<gene>
    <name evidence="2" type="ORF">T310_3656</name>
</gene>
<sequence length="178" mass="19995">MADLRRSGTEAKRDHDHKAKWAYGARSRKAIRYQSEYDTDLSRPQVPFTHYKAWQRACKRLEEPNINEAARSARFSLRCDVKEALSSGTSDSSADEAVHESTATDAVMEMEDDDPLNSYDASGNSIFSAAVSRAVEKYETKVTEKLVKEYEFVSKDDGPGNGYVADVDDFELVDHAEI</sequence>
<dbReference type="AlphaFoldDB" id="A0A0F4YWV9"/>
<feature type="region of interest" description="Disordered" evidence="1">
    <location>
        <begin position="85"/>
        <end position="119"/>
    </location>
</feature>
<name>A0A0F4YWV9_RASE3</name>
<keyword evidence="3" id="KW-1185">Reference proteome</keyword>
<comment type="caution">
    <text evidence="2">The sequence shown here is derived from an EMBL/GenBank/DDBJ whole genome shotgun (WGS) entry which is preliminary data.</text>
</comment>
<proteinExistence type="predicted"/>
<reference evidence="2 3" key="1">
    <citation type="submission" date="2015-04" db="EMBL/GenBank/DDBJ databases">
        <authorList>
            <person name="Heijne W.H."/>
            <person name="Fedorova N.D."/>
            <person name="Nierman W.C."/>
            <person name="Vollebregt A.W."/>
            <person name="Zhao Z."/>
            <person name="Wu L."/>
            <person name="Kumar M."/>
            <person name="Stam H."/>
            <person name="van den Berg M.A."/>
            <person name="Pel H.J."/>
        </authorList>
    </citation>
    <scope>NUCLEOTIDE SEQUENCE [LARGE SCALE GENOMIC DNA]</scope>
    <source>
        <strain evidence="2 3">CBS 393.64</strain>
    </source>
</reference>
<dbReference type="Proteomes" id="UP000053958">
    <property type="component" value="Unassembled WGS sequence"/>
</dbReference>
<accession>A0A0F4YWV9</accession>
<dbReference type="EMBL" id="LASV01000144">
    <property type="protein sequence ID" value="KKA22326.1"/>
    <property type="molecule type" value="Genomic_DNA"/>
</dbReference>
<organism evidence="2 3">
    <name type="scientific">Rasamsonia emersonii (strain ATCC 16479 / CBS 393.64 / IMI 116815)</name>
    <dbReference type="NCBI Taxonomy" id="1408163"/>
    <lineage>
        <taxon>Eukaryota</taxon>
        <taxon>Fungi</taxon>
        <taxon>Dikarya</taxon>
        <taxon>Ascomycota</taxon>
        <taxon>Pezizomycotina</taxon>
        <taxon>Eurotiomycetes</taxon>
        <taxon>Eurotiomycetidae</taxon>
        <taxon>Eurotiales</taxon>
        <taxon>Trichocomaceae</taxon>
        <taxon>Rasamsonia</taxon>
    </lineage>
</organism>
<evidence type="ECO:0000313" key="2">
    <source>
        <dbReference type="EMBL" id="KKA22326.1"/>
    </source>
</evidence>
<dbReference type="OrthoDB" id="5153521at2759"/>
<evidence type="ECO:0000313" key="3">
    <source>
        <dbReference type="Proteomes" id="UP000053958"/>
    </source>
</evidence>
<evidence type="ECO:0000256" key="1">
    <source>
        <dbReference type="SAM" id="MobiDB-lite"/>
    </source>
</evidence>
<protein>
    <submittedName>
        <fullName evidence="2">Uncharacterized protein</fullName>
    </submittedName>
</protein>
<dbReference type="GeneID" id="25316005"/>